<protein>
    <recommendedName>
        <fullName evidence="4">DUF4136 domain-containing protein</fullName>
    </recommendedName>
</protein>
<feature type="signal peptide" evidence="1">
    <location>
        <begin position="1"/>
        <end position="21"/>
    </location>
</feature>
<comment type="caution">
    <text evidence="2">The sequence shown here is derived from an EMBL/GenBank/DDBJ whole genome shotgun (WGS) entry which is preliminary data.</text>
</comment>
<dbReference type="AlphaFoldDB" id="A0A966DUE4"/>
<dbReference type="EMBL" id="WWEO01000044">
    <property type="protein sequence ID" value="NCD71650.1"/>
    <property type="molecule type" value="Genomic_DNA"/>
</dbReference>
<dbReference type="RefSeq" id="WP_166587592.1">
    <property type="nucleotide sequence ID" value="NZ_WWEO01000044.1"/>
</dbReference>
<reference evidence="2" key="2">
    <citation type="submission" date="2020-10" db="EMBL/GenBank/DDBJ databases">
        <title>Mucilaginibacter sp. nov., isolated from soil.</title>
        <authorList>
            <person name="Jeon C.O."/>
        </authorList>
    </citation>
    <scope>NUCLEOTIDE SEQUENCE</scope>
    <source>
        <strain evidence="2">R11</strain>
    </source>
</reference>
<sequence length="217" mass="23834">MIKNLSLIFTVVVALCLSACSSPMKIVASWINTEEIKPEPYKSVFIIALTGNLEAKRAIENDLATNAEARGIKAYKSIVVFGPFSGKSSIPSKDIISKKVAELGCEAIFTVALVDKEITTTYVPSSTTVVGAPYYPTYPYYGSFGGYYAYSAIYYDPGYYSTDKKYSLEANVYDAKSEKLIISIESKAANPSGIQKSSKQYTTLLADEISRLRPQRK</sequence>
<organism evidence="2 3">
    <name type="scientific">Mucilaginibacter agri</name>
    <dbReference type="NCBI Taxonomy" id="2695265"/>
    <lineage>
        <taxon>Bacteria</taxon>
        <taxon>Pseudomonadati</taxon>
        <taxon>Bacteroidota</taxon>
        <taxon>Sphingobacteriia</taxon>
        <taxon>Sphingobacteriales</taxon>
        <taxon>Sphingobacteriaceae</taxon>
        <taxon>Mucilaginibacter</taxon>
    </lineage>
</organism>
<accession>A0A966DUE4</accession>
<name>A0A966DUE4_9SPHI</name>
<evidence type="ECO:0000313" key="3">
    <source>
        <dbReference type="Proteomes" id="UP000638732"/>
    </source>
</evidence>
<evidence type="ECO:0000256" key="1">
    <source>
        <dbReference type="SAM" id="SignalP"/>
    </source>
</evidence>
<reference evidence="2" key="1">
    <citation type="submission" date="2020-01" db="EMBL/GenBank/DDBJ databases">
        <authorList>
            <person name="Seo Y.L."/>
        </authorList>
    </citation>
    <scope>NUCLEOTIDE SEQUENCE</scope>
    <source>
        <strain evidence="2">R11</strain>
    </source>
</reference>
<gene>
    <name evidence="2" type="ORF">GSY63_19955</name>
</gene>
<dbReference type="Proteomes" id="UP000638732">
    <property type="component" value="Unassembled WGS sequence"/>
</dbReference>
<evidence type="ECO:0008006" key="4">
    <source>
        <dbReference type="Google" id="ProtNLM"/>
    </source>
</evidence>
<evidence type="ECO:0000313" key="2">
    <source>
        <dbReference type="EMBL" id="NCD71650.1"/>
    </source>
</evidence>
<keyword evidence="1" id="KW-0732">Signal</keyword>
<proteinExistence type="predicted"/>
<feature type="chain" id="PRO_5037953454" description="DUF4136 domain-containing protein" evidence="1">
    <location>
        <begin position="22"/>
        <end position="217"/>
    </location>
</feature>
<keyword evidence="3" id="KW-1185">Reference proteome</keyword>